<proteinExistence type="inferred from homology"/>
<dbReference type="NCBIfam" id="NF002730">
    <property type="entry name" value="PRK02628.1"/>
    <property type="match status" value="1"/>
</dbReference>
<organism evidence="11 12">
    <name type="scientific">Alistipes hominis</name>
    <dbReference type="NCBI Taxonomy" id="2763015"/>
    <lineage>
        <taxon>Bacteria</taxon>
        <taxon>Pseudomonadati</taxon>
        <taxon>Bacteroidota</taxon>
        <taxon>Bacteroidia</taxon>
        <taxon>Bacteroidales</taxon>
        <taxon>Rikenellaceae</taxon>
        <taxon>Alistipes</taxon>
    </lineage>
</organism>
<dbReference type="SUPFAM" id="SSF52402">
    <property type="entry name" value="Adenine nucleotide alpha hydrolases-like"/>
    <property type="match status" value="1"/>
</dbReference>
<dbReference type="Proteomes" id="UP000636891">
    <property type="component" value="Unassembled WGS sequence"/>
</dbReference>
<comment type="similarity">
    <text evidence="9">Belongs to the NAD synthetase family.</text>
</comment>
<dbReference type="PROSITE" id="PS50263">
    <property type="entry name" value="CN_HYDROLASE"/>
    <property type="match status" value="1"/>
</dbReference>
<dbReference type="EMBL" id="JACOOK010000002">
    <property type="protein sequence ID" value="MBC5616080.1"/>
    <property type="molecule type" value="Genomic_DNA"/>
</dbReference>
<protein>
    <recommendedName>
        <fullName evidence="7 8">Glutamine-dependent NAD(+) synthetase</fullName>
        <ecNumber evidence="7 8">6.3.5.1</ecNumber>
    </recommendedName>
    <alternativeName>
        <fullName evidence="7 8">NAD(+) synthase [glutamine-hydrolyzing]</fullName>
    </alternativeName>
</protein>
<dbReference type="Gene3D" id="3.60.110.10">
    <property type="entry name" value="Carbon-nitrogen hydrolase"/>
    <property type="match status" value="1"/>
</dbReference>
<dbReference type="InterPro" id="IPR014729">
    <property type="entry name" value="Rossmann-like_a/b/a_fold"/>
</dbReference>
<reference evidence="11 12" key="1">
    <citation type="submission" date="2020-08" db="EMBL/GenBank/DDBJ databases">
        <title>Genome public.</title>
        <authorList>
            <person name="Liu C."/>
            <person name="Sun Q."/>
        </authorList>
    </citation>
    <scope>NUCLEOTIDE SEQUENCE [LARGE SCALE GENOMIC DNA]</scope>
    <source>
        <strain evidence="11 12">New-7</strain>
    </source>
</reference>
<dbReference type="EC" id="6.3.5.1" evidence="7 8"/>
<dbReference type="InterPro" id="IPR036526">
    <property type="entry name" value="C-N_Hydrolase_sf"/>
</dbReference>
<feature type="binding site" evidence="7">
    <location>
        <position position="468"/>
    </location>
    <ligand>
        <name>deamido-NAD(+)</name>
        <dbReference type="ChEBI" id="CHEBI:58437"/>
        <note>ligand shared between two neighboring subunits</note>
    </ligand>
</feature>
<evidence type="ECO:0000256" key="2">
    <source>
        <dbReference type="ARBA" id="ARBA00007145"/>
    </source>
</evidence>
<dbReference type="CDD" id="cd00553">
    <property type="entry name" value="NAD_synthase"/>
    <property type="match status" value="1"/>
</dbReference>
<dbReference type="PANTHER" id="PTHR23090">
    <property type="entry name" value="NH 3 /GLUTAMINE-DEPENDENT NAD + SYNTHETASE"/>
    <property type="match status" value="1"/>
</dbReference>
<feature type="binding site" evidence="7">
    <location>
        <position position="463"/>
    </location>
    <ligand>
        <name>ATP</name>
        <dbReference type="ChEBI" id="CHEBI:30616"/>
    </ligand>
</feature>
<comment type="catalytic activity">
    <reaction evidence="7 8">
        <text>deamido-NAD(+) + L-glutamine + ATP + H2O = L-glutamate + AMP + diphosphate + NAD(+) + H(+)</text>
        <dbReference type="Rhea" id="RHEA:24384"/>
        <dbReference type="ChEBI" id="CHEBI:15377"/>
        <dbReference type="ChEBI" id="CHEBI:15378"/>
        <dbReference type="ChEBI" id="CHEBI:29985"/>
        <dbReference type="ChEBI" id="CHEBI:30616"/>
        <dbReference type="ChEBI" id="CHEBI:33019"/>
        <dbReference type="ChEBI" id="CHEBI:57540"/>
        <dbReference type="ChEBI" id="CHEBI:58359"/>
        <dbReference type="ChEBI" id="CHEBI:58437"/>
        <dbReference type="ChEBI" id="CHEBI:456215"/>
        <dbReference type="EC" id="6.3.5.1"/>
    </reaction>
</comment>
<dbReference type="InterPro" id="IPR041856">
    <property type="entry name" value="NAD+_synth_C"/>
</dbReference>
<comment type="function">
    <text evidence="7">Catalyzes the ATP-dependent amidation of deamido-NAD to form NAD. Uses L-glutamine as a nitrogen source.</text>
</comment>
<feature type="binding site" evidence="7">
    <location>
        <begin position="353"/>
        <end position="360"/>
    </location>
    <ligand>
        <name>ATP</name>
        <dbReference type="ChEBI" id="CHEBI:30616"/>
    </ligand>
</feature>
<evidence type="ECO:0000256" key="1">
    <source>
        <dbReference type="ARBA" id="ARBA00005188"/>
    </source>
</evidence>
<comment type="pathway">
    <text evidence="1 7 8">Cofactor biosynthesis; NAD(+) biosynthesis; NAD(+) from deamido-NAD(+) (L-Gln route): step 1/1.</text>
</comment>
<name>A0ABR7CLG3_9BACT</name>
<feature type="domain" description="CN hydrolase" evidence="10">
    <location>
        <begin position="6"/>
        <end position="268"/>
    </location>
</feature>
<evidence type="ECO:0000256" key="6">
    <source>
        <dbReference type="ARBA" id="ARBA00023027"/>
    </source>
</evidence>
<keyword evidence="6 7" id="KW-0520">NAD</keyword>
<dbReference type="Pfam" id="PF02540">
    <property type="entry name" value="NAD_synthase"/>
    <property type="match status" value="1"/>
</dbReference>
<evidence type="ECO:0000259" key="10">
    <source>
        <dbReference type="PROSITE" id="PS50263"/>
    </source>
</evidence>
<evidence type="ECO:0000313" key="12">
    <source>
        <dbReference type="Proteomes" id="UP000636891"/>
    </source>
</evidence>
<evidence type="ECO:0000256" key="8">
    <source>
        <dbReference type="PIRNR" id="PIRNR006630"/>
    </source>
</evidence>
<dbReference type="Gene3D" id="3.40.50.620">
    <property type="entry name" value="HUPs"/>
    <property type="match status" value="1"/>
</dbReference>
<gene>
    <name evidence="7" type="primary">nadE</name>
    <name evidence="11" type="ORF">H8S08_03480</name>
</gene>
<keyword evidence="12" id="KW-1185">Reference proteome</keyword>
<sequence>MDFGFLKIAAATPGVKAGDCSHNIARIAGLIREADRQGVSVAAFPELCITGYTCGDLFGQPFLIEQAERALARLLADTASCRTVCIAGMPLAVDNRLYNTAVVFGSGIIFGVVPKTYLPNYDEFYEARWFASGAEPHRETVELCGQQVPFSTDLLFEDGKVCFGVEICEDLWVPHPPSSRLAVAGATLLVNLSASDEMVGKHAYLRSLIAQQSARTLSAYLYSSAGFGESSTDVVFAGNGLIAENGIFLNESERFSLEEQLTVAETDIERLLTLRRKTNTFASYGSGTLCKRIPVALRADREQFPVERGFNPSPFIPDDPQQMQQRCEEIFSIQVGGLAQRIRHTGTHSAVVGISGGLDSTLALLVAVRTFDKLGLPRRNILGVTMPGFGTTDRTHTNALRLMESLGVGIREISIREACAVHFRDIGMDDADRSVAYENAQARERTQILMDLANRTGGLVIGTGDLSELALGWATYNGDHMSMYGVNCGVPKTLVRHLVRWVAAHPDYEVARGWLLDIVDTPISPELLPADEKGEIVQKTEDLVGPYELHDFFLYHFVRFGCRPAKLHFMACRAFAGKYDAKTVKKWLTVFLRRFFSQQFKRSALPDGPKVGSVSLSPRGDWRMPSDASPAMWIREAESL</sequence>
<dbReference type="Gene3D" id="1.10.10.1140">
    <property type="entry name" value="Glutamine-dependent NAD+ synthetase, C-terminal domain"/>
    <property type="match status" value="1"/>
</dbReference>
<evidence type="ECO:0000256" key="3">
    <source>
        <dbReference type="ARBA" id="ARBA00022598"/>
    </source>
</evidence>
<feature type="active site" description="Proton acceptor; for glutaminase activity" evidence="7">
    <location>
        <position position="46"/>
    </location>
</feature>
<evidence type="ECO:0000256" key="9">
    <source>
        <dbReference type="RuleBase" id="RU003811"/>
    </source>
</evidence>
<evidence type="ECO:0000313" key="11">
    <source>
        <dbReference type="EMBL" id="MBC5616080.1"/>
    </source>
</evidence>
<feature type="binding site" evidence="7">
    <location>
        <position position="195"/>
    </location>
    <ligand>
        <name>L-glutamine</name>
        <dbReference type="ChEBI" id="CHEBI:58359"/>
    </ligand>
</feature>
<accession>A0ABR7CLG3</accession>
<feature type="binding site" evidence="7">
    <location>
        <position position="439"/>
    </location>
    <ligand>
        <name>deamido-NAD(+)</name>
        <dbReference type="ChEBI" id="CHEBI:58437"/>
        <note>ligand shared between two neighboring subunits</note>
    </ligand>
</feature>
<feature type="binding site" evidence="7">
    <location>
        <position position="201"/>
    </location>
    <ligand>
        <name>L-glutamine</name>
        <dbReference type="ChEBI" id="CHEBI:58359"/>
    </ligand>
</feature>
<dbReference type="GO" id="GO:0008795">
    <property type="term" value="F:NAD+ synthase activity"/>
    <property type="evidence" value="ECO:0007669"/>
    <property type="project" value="UniProtKB-EC"/>
</dbReference>
<evidence type="ECO:0000256" key="5">
    <source>
        <dbReference type="ARBA" id="ARBA00022840"/>
    </source>
</evidence>
<dbReference type="PIRSF" id="PIRSF006630">
    <property type="entry name" value="NADS_GAT"/>
    <property type="match status" value="1"/>
</dbReference>
<dbReference type="InterPro" id="IPR003694">
    <property type="entry name" value="NAD_synthase"/>
</dbReference>
<feature type="binding site" evidence="7">
    <location>
        <begin position="473"/>
        <end position="476"/>
    </location>
    <ligand>
        <name>deamido-NAD(+)</name>
        <dbReference type="ChEBI" id="CHEBI:58437"/>
        <note>ligand shared between two neighboring subunits</note>
    </ligand>
</feature>
<comment type="similarity">
    <text evidence="2 7 8">In the C-terminal section; belongs to the NAD synthetase family.</text>
</comment>
<dbReference type="NCBIfam" id="TIGR00552">
    <property type="entry name" value="nadE"/>
    <property type="match status" value="1"/>
</dbReference>
<comment type="caution">
    <text evidence="11">The sequence shown here is derived from an EMBL/GenBank/DDBJ whole genome shotgun (WGS) entry which is preliminary data.</text>
</comment>
<evidence type="ECO:0000256" key="7">
    <source>
        <dbReference type="HAMAP-Rule" id="MF_02090"/>
    </source>
</evidence>
<evidence type="ECO:0000256" key="4">
    <source>
        <dbReference type="ARBA" id="ARBA00022741"/>
    </source>
</evidence>
<dbReference type="InterPro" id="IPR003010">
    <property type="entry name" value="C-N_Hydrolase"/>
</dbReference>
<feature type="active site" description="For glutaminase activity" evidence="7">
    <location>
        <position position="115"/>
    </location>
</feature>
<keyword evidence="5 7" id="KW-0067">ATP-binding</keyword>
<feature type="binding site" evidence="7">
    <location>
        <position position="121"/>
    </location>
    <ligand>
        <name>L-glutamine</name>
        <dbReference type="ChEBI" id="CHEBI:58359"/>
    </ligand>
</feature>
<dbReference type="CDD" id="cd07570">
    <property type="entry name" value="GAT_Gln-NAD-synth"/>
    <property type="match status" value="1"/>
</dbReference>
<feature type="active site" description="Nucleophile; for glutaminase activity" evidence="7">
    <location>
        <position position="168"/>
    </location>
</feature>
<dbReference type="Pfam" id="PF00795">
    <property type="entry name" value="CN_hydrolase"/>
    <property type="match status" value="1"/>
</dbReference>
<dbReference type="PANTHER" id="PTHR23090:SF9">
    <property type="entry name" value="GLUTAMINE-DEPENDENT NAD(+) SYNTHETASE"/>
    <property type="match status" value="1"/>
</dbReference>
<keyword evidence="3 7" id="KW-0436">Ligase</keyword>
<dbReference type="InterPro" id="IPR022310">
    <property type="entry name" value="NAD/GMP_synthase"/>
</dbReference>
<feature type="binding site" evidence="7">
    <location>
        <position position="601"/>
    </location>
    <ligand>
        <name>deamido-NAD(+)</name>
        <dbReference type="ChEBI" id="CHEBI:58437"/>
        <note>ligand shared between two neighboring subunits</note>
    </ligand>
</feature>
<dbReference type="InterPro" id="IPR014445">
    <property type="entry name" value="Gln-dep_NAD_synthase"/>
</dbReference>
<dbReference type="HAMAP" id="MF_02090">
    <property type="entry name" value="NadE_glutamine_dep"/>
    <property type="match status" value="1"/>
</dbReference>
<dbReference type="SUPFAM" id="SSF56317">
    <property type="entry name" value="Carbon-nitrogen hydrolase"/>
    <property type="match status" value="1"/>
</dbReference>
<keyword evidence="4 7" id="KW-0547">Nucleotide-binding</keyword>